<feature type="compositionally biased region" description="Basic and acidic residues" evidence="1">
    <location>
        <begin position="32"/>
        <end position="49"/>
    </location>
</feature>
<organism evidence="2 3">
    <name type="scientific">Arachis hypogaea</name>
    <name type="common">Peanut</name>
    <dbReference type="NCBI Taxonomy" id="3818"/>
    <lineage>
        <taxon>Eukaryota</taxon>
        <taxon>Viridiplantae</taxon>
        <taxon>Streptophyta</taxon>
        <taxon>Embryophyta</taxon>
        <taxon>Tracheophyta</taxon>
        <taxon>Spermatophyta</taxon>
        <taxon>Magnoliopsida</taxon>
        <taxon>eudicotyledons</taxon>
        <taxon>Gunneridae</taxon>
        <taxon>Pentapetalae</taxon>
        <taxon>rosids</taxon>
        <taxon>fabids</taxon>
        <taxon>Fabales</taxon>
        <taxon>Fabaceae</taxon>
        <taxon>Papilionoideae</taxon>
        <taxon>50 kb inversion clade</taxon>
        <taxon>dalbergioids sensu lato</taxon>
        <taxon>Dalbergieae</taxon>
        <taxon>Pterocarpus clade</taxon>
        <taxon>Arachis</taxon>
    </lineage>
</organism>
<evidence type="ECO:0000256" key="1">
    <source>
        <dbReference type="SAM" id="MobiDB-lite"/>
    </source>
</evidence>
<dbReference type="Proteomes" id="UP000464620">
    <property type="component" value="Chromosome B09"/>
</dbReference>
<gene>
    <name evidence="2" type="ORF">DS421_19g665710</name>
</gene>
<sequence length="55" mass="6516">MLRGLTYLRKLRNYPFSSPETKMKWQQQTTRTKAEKTHKDTSNQMEKDTASCCMS</sequence>
<evidence type="ECO:0000313" key="2">
    <source>
        <dbReference type="EMBL" id="QHN78929.1"/>
    </source>
</evidence>
<feature type="compositionally biased region" description="Polar residues" evidence="1">
    <location>
        <begin position="18"/>
        <end position="31"/>
    </location>
</feature>
<name>A0A6B9VBJ1_ARAHY</name>
<dbReference type="EMBL" id="CP031001">
    <property type="protein sequence ID" value="QHN78929.1"/>
    <property type="molecule type" value="Genomic_DNA"/>
</dbReference>
<evidence type="ECO:0000313" key="3">
    <source>
        <dbReference type="Proteomes" id="UP000464620"/>
    </source>
</evidence>
<reference evidence="2 3" key="1">
    <citation type="submission" date="2020-01" db="EMBL/GenBank/DDBJ databases">
        <title>Genome sequence of Arachis hypogaea, cultivar Shitouqi.</title>
        <authorList>
            <person name="Zhuang W."/>
            <person name="Chen H."/>
            <person name="Varshney R."/>
            <person name="Wang D."/>
            <person name="Ming R."/>
        </authorList>
    </citation>
    <scope>NUCLEOTIDE SEQUENCE [LARGE SCALE GENOMIC DNA]</scope>
    <source>
        <tissue evidence="2">Young leaf</tissue>
    </source>
</reference>
<protein>
    <submittedName>
        <fullName evidence="2">Uncharacterized protein</fullName>
    </submittedName>
</protein>
<dbReference type="AlphaFoldDB" id="A0A6B9VBJ1"/>
<proteinExistence type="predicted"/>
<accession>A0A6B9VBJ1</accession>
<feature type="region of interest" description="Disordered" evidence="1">
    <location>
        <begin position="18"/>
        <end position="55"/>
    </location>
</feature>